<evidence type="ECO:0000259" key="2">
    <source>
        <dbReference type="Pfam" id="PF00535"/>
    </source>
</evidence>
<dbReference type="AlphaFoldDB" id="A0A2H0WVB2"/>
<dbReference type="PANTHER" id="PTHR22916">
    <property type="entry name" value="GLYCOSYLTRANSFERASE"/>
    <property type="match status" value="1"/>
</dbReference>
<evidence type="ECO:0000256" key="1">
    <source>
        <dbReference type="SAM" id="Phobius"/>
    </source>
</evidence>
<gene>
    <name evidence="3" type="ORF">COT62_01375</name>
</gene>
<dbReference type="Pfam" id="PF00535">
    <property type="entry name" value="Glycos_transf_2"/>
    <property type="match status" value="1"/>
</dbReference>
<dbReference type="InterPro" id="IPR029044">
    <property type="entry name" value="Nucleotide-diphossugar_trans"/>
</dbReference>
<feature type="transmembrane region" description="Helical" evidence="1">
    <location>
        <begin position="235"/>
        <end position="251"/>
    </location>
</feature>
<protein>
    <recommendedName>
        <fullName evidence="2">Glycosyltransferase 2-like domain-containing protein</fullName>
    </recommendedName>
</protein>
<proteinExistence type="predicted"/>
<reference evidence="4" key="1">
    <citation type="submission" date="2017-09" db="EMBL/GenBank/DDBJ databases">
        <title>Depth-based differentiation of microbial function through sediment-hosted aquifers and enrichment of novel symbionts in the deep terrestrial subsurface.</title>
        <authorList>
            <person name="Probst A.J."/>
            <person name="Ladd B."/>
            <person name="Jarett J.K."/>
            <person name="Geller-Mcgrath D.E."/>
            <person name="Sieber C.M.K."/>
            <person name="Emerson J.B."/>
            <person name="Anantharaman K."/>
            <person name="Thomas B.C."/>
            <person name="Malmstrom R."/>
            <person name="Stieglmeier M."/>
            <person name="Klingl A."/>
            <person name="Woyke T."/>
            <person name="Ryan C.M."/>
            <person name="Banfield J.F."/>
        </authorList>
    </citation>
    <scope>NUCLEOTIDE SEQUENCE [LARGE SCALE GENOMIC DNA]</scope>
</reference>
<name>A0A2H0WVB2_9BACT</name>
<dbReference type="PANTHER" id="PTHR22916:SF3">
    <property type="entry name" value="UDP-GLCNAC:BETAGAL BETA-1,3-N-ACETYLGLUCOSAMINYLTRANSFERASE-LIKE PROTEIN 1"/>
    <property type="match status" value="1"/>
</dbReference>
<dbReference type="Proteomes" id="UP000231198">
    <property type="component" value="Unassembled WGS sequence"/>
</dbReference>
<dbReference type="InterPro" id="IPR001173">
    <property type="entry name" value="Glyco_trans_2-like"/>
</dbReference>
<sequence length="308" mass="36585">MRVPKDLVSIGMPAYNCEAFVKQALDSLTNQTYSKFELIISDDASVDKTADICKLYTKKDSRILYIRQAKNIGFLKNFNYVLKKARGKYFMWAGCDDLWEKTYVEKLYTALKNHRGSVLAVSKFNNLYRSKQYDYLKNQHKASGLDHLHSILFFMNSRNLSYYYGLHRTKNLKKIHGYHGDSRPFFHSSDYLTIFQALLHGPLTYVDEILFIKRDRGLFTLRYEVLKDLKINRTVFLKILRFLLFPIYYLYDLWFSIQYTFASDLGRREKIIVIFFSCVYFMRNIFKFFFEVAIGIILVMSGIIERYL</sequence>
<keyword evidence="1" id="KW-1133">Transmembrane helix</keyword>
<dbReference type="EMBL" id="PEZG01000030">
    <property type="protein sequence ID" value="PIS15868.1"/>
    <property type="molecule type" value="Genomic_DNA"/>
</dbReference>
<dbReference type="Gene3D" id="3.90.550.10">
    <property type="entry name" value="Spore Coat Polysaccharide Biosynthesis Protein SpsA, Chain A"/>
    <property type="match status" value="1"/>
</dbReference>
<keyword evidence="1" id="KW-0472">Membrane</keyword>
<accession>A0A2H0WVB2</accession>
<evidence type="ECO:0000313" key="3">
    <source>
        <dbReference type="EMBL" id="PIS15868.1"/>
    </source>
</evidence>
<dbReference type="GO" id="GO:0016758">
    <property type="term" value="F:hexosyltransferase activity"/>
    <property type="evidence" value="ECO:0007669"/>
    <property type="project" value="UniProtKB-ARBA"/>
</dbReference>
<keyword evidence="1" id="KW-0812">Transmembrane</keyword>
<feature type="domain" description="Glycosyltransferase 2-like" evidence="2">
    <location>
        <begin position="9"/>
        <end position="177"/>
    </location>
</feature>
<dbReference type="SUPFAM" id="SSF53448">
    <property type="entry name" value="Nucleotide-diphospho-sugar transferases"/>
    <property type="match status" value="1"/>
</dbReference>
<comment type="caution">
    <text evidence="3">The sequence shown here is derived from an EMBL/GenBank/DDBJ whole genome shotgun (WGS) entry which is preliminary data.</text>
</comment>
<dbReference type="CDD" id="cd00761">
    <property type="entry name" value="Glyco_tranf_GTA_type"/>
    <property type="match status" value="1"/>
</dbReference>
<organism evidence="3 4">
    <name type="scientific">Candidatus Roizmanbacteria bacterium CG09_land_8_20_14_0_10_41_9</name>
    <dbReference type="NCBI Taxonomy" id="1974850"/>
    <lineage>
        <taxon>Bacteria</taxon>
        <taxon>Candidatus Roizmaniibacteriota</taxon>
    </lineage>
</organism>
<feature type="transmembrane region" description="Helical" evidence="1">
    <location>
        <begin position="271"/>
        <end position="304"/>
    </location>
</feature>
<evidence type="ECO:0000313" key="4">
    <source>
        <dbReference type="Proteomes" id="UP000231198"/>
    </source>
</evidence>